<dbReference type="InterPro" id="IPR029063">
    <property type="entry name" value="SAM-dependent_MTases_sf"/>
</dbReference>
<dbReference type="AlphaFoldDB" id="A0A3M8CCF0"/>
<name>A0A3M8CCF0_9BACL</name>
<dbReference type="EMBL" id="RHHR01000019">
    <property type="protein sequence ID" value="RNB73400.1"/>
    <property type="molecule type" value="Genomic_DNA"/>
</dbReference>
<dbReference type="SUPFAM" id="SSF53335">
    <property type="entry name" value="S-adenosyl-L-methionine-dependent methyltransferases"/>
    <property type="match status" value="1"/>
</dbReference>
<comment type="caution">
    <text evidence="1">The sequence shown here is derived from an EMBL/GenBank/DDBJ whole genome shotgun (WGS) entry which is preliminary data.</text>
</comment>
<evidence type="ECO:0000313" key="2">
    <source>
        <dbReference type="Proteomes" id="UP000282028"/>
    </source>
</evidence>
<dbReference type="PANTHER" id="PTHR35276">
    <property type="entry name" value="S-ADENOSYL-L-METHIONINE-DEPENDENT METHYLTRANSFERASES SUPERFAMILY PROTEIN"/>
    <property type="match status" value="1"/>
</dbReference>
<proteinExistence type="predicted"/>
<evidence type="ECO:0000313" key="1">
    <source>
        <dbReference type="EMBL" id="RNB73400.1"/>
    </source>
</evidence>
<dbReference type="Proteomes" id="UP000282028">
    <property type="component" value="Unassembled WGS sequence"/>
</dbReference>
<dbReference type="GO" id="GO:0008168">
    <property type="term" value="F:methyltransferase activity"/>
    <property type="evidence" value="ECO:0007669"/>
    <property type="project" value="UniProtKB-KW"/>
</dbReference>
<keyword evidence="1" id="KW-0808">Transferase</keyword>
<accession>A0A3M8CCF0</accession>
<reference evidence="1 2" key="1">
    <citation type="submission" date="2018-10" db="EMBL/GenBank/DDBJ databases">
        <title>Phylogenomics of Brevibacillus.</title>
        <authorList>
            <person name="Dunlap C."/>
        </authorList>
    </citation>
    <scope>NUCLEOTIDE SEQUENCE [LARGE SCALE GENOMIC DNA]</scope>
    <source>
        <strain evidence="1 2">JCM 12215</strain>
    </source>
</reference>
<sequence>MAEGEKIMFPNVLEVARQLIRERVTESETVIDATMGNGNDTLFLAQLVKDKGKVIAYDVQSQAIEKTKARLEKEGVAQHVELRLASHEEMASEQERVSAIMFNLGYLPGGDKDITTQATSTIRAIEAGLALLRKGGIMTIMVYWGHAAGEMEKHEVESFCQTLDQRRFLVLKYIYINQQNQAPFLLAIERRAE</sequence>
<dbReference type="Pfam" id="PF06962">
    <property type="entry name" value="rRNA_methylase"/>
    <property type="match status" value="1"/>
</dbReference>
<dbReference type="InterPro" id="IPR010719">
    <property type="entry name" value="MnmM_MeTrfase"/>
</dbReference>
<gene>
    <name evidence="1" type="ORF">EDM52_12945</name>
</gene>
<protein>
    <submittedName>
        <fullName evidence="1">Methyltransferase domain-containing protein</fullName>
    </submittedName>
</protein>
<dbReference type="GO" id="GO:0032259">
    <property type="term" value="P:methylation"/>
    <property type="evidence" value="ECO:0007669"/>
    <property type="project" value="UniProtKB-KW"/>
</dbReference>
<dbReference type="OrthoDB" id="9792989at2"/>
<organism evidence="1 2">
    <name type="scientific">Brevibacillus invocatus</name>
    <dbReference type="NCBI Taxonomy" id="173959"/>
    <lineage>
        <taxon>Bacteria</taxon>
        <taxon>Bacillati</taxon>
        <taxon>Bacillota</taxon>
        <taxon>Bacilli</taxon>
        <taxon>Bacillales</taxon>
        <taxon>Paenibacillaceae</taxon>
        <taxon>Brevibacillus</taxon>
    </lineage>
</organism>
<dbReference type="Gene3D" id="3.40.50.150">
    <property type="entry name" value="Vaccinia Virus protein VP39"/>
    <property type="match status" value="1"/>
</dbReference>
<keyword evidence="1" id="KW-0489">Methyltransferase</keyword>
<dbReference type="CDD" id="cd02440">
    <property type="entry name" value="AdoMet_MTases"/>
    <property type="match status" value="1"/>
</dbReference>
<dbReference type="PANTHER" id="PTHR35276:SF1">
    <property type="entry name" value="TRNA (MNM(5)S(2)U34)-METHYLTRANSFERASE, CHLOROPLASTIC"/>
    <property type="match status" value="1"/>
</dbReference>
<keyword evidence="2" id="KW-1185">Reference proteome</keyword>